<reference evidence="7" key="1">
    <citation type="journal article" date="2020" name="bioRxiv">
        <title>Comparative genomics of Chlamydomonas.</title>
        <authorList>
            <person name="Craig R.J."/>
            <person name="Hasan A.R."/>
            <person name="Ness R.W."/>
            <person name="Keightley P.D."/>
        </authorList>
    </citation>
    <scope>NUCLEOTIDE SEQUENCE</scope>
    <source>
        <strain evidence="7">SAG 7.73</strain>
    </source>
</reference>
<organism evidence="7 8">
    <name type="scientific">Chlamydomonas incerta</name>
    <dbReference type="NCBI Taxonomy" id="51695"/>
    <lineage>
        <taxon>Eukaryota</taxon>
        <taxon>Viridiplantae</taxon>
        <taxon>Chlorophyta</taxon>
        <taxon>core chlorophytes</taxon>
        <taxon>Chlorophyceae</taxon>
        <taxon>CS clade</taxon>
        <taxon>Chlamydomonadales</taxon>
        <taxon>Chlamydomonadaceae</taxon>
        <taxon>Chlamydomonas</taxon>
    </lineage>
</organism>
<feature type="repeat" description="WD" evidence="3">
    <location>
        <begin position="1728"/>
        <end position="1759"/>
    </location>
</feature>
<keyword evidence="8" id="KW-1185">Reference proteome</keyword>
<evidence type="ECO:0000256" key="4">
    <source>
        <dbReference type="SAM" id="Coils"/>
    </source>
</evidence>
<keyword evidence="1 3" id="KW-0853">WD repeat</keyword>
<dbReference type="Pfam" id="PF24883">
    <property type="entry name" value="NPHP3_N"/>
    <property type="match status" value="1"/>
</dbReference>
<feature type="compositionally biased region" description="Gly residues" evidence="5">
    <location>
        <begin position="1593"/>
        <end position="1603"/>
    </location>
</feature>
<dbReference type="Proteomes" id="UP000650467">
    <property type="component" value="Unassembled WGS sequence"/>
</dbReference>
<keyword evidence="2" id="KW-0677">Repeat</keyword>
<dbReference type="SUPFAM" id="SSF50978">
    <property type="entry name" value="WD40 repeat-like"/>
    <property type="match status" value="1"/>
</dbReference>
<sequence length="1799" mass="179799">MSTARPLRSFGTRIKRTPGPEDGGKPVAGIISVDADAGPDHYKAPSAGGVAGADSGGGGGGGGGGASGASGAALATTRLGITLRGLRRLRAVLRERFGLGFDNMSTAEVNEKWVEVVTAQRRCRLLEMGEWVDEDDVAPPTYFVSHTWKNRHSRLLEQVLGYLASAAEGVAVWIDILAVNQHEDTRAHRADIAAFAEVVRACSGGTLVVLDRERCSPATRAWCIYEWAHTLALHGPDGLHLHLDPHDRATVSATIDVEKAECFKPADKAFILGDVRRIHGSAQRFNAKLKLQLLLEPLSYEADMRRLTARAEALGTRWRFESLDRWLGSKSRALVALRAAAGAGGGSGGGRITAHHFLKYNDQRRLEPVAIVKSLAFQLAERFSAVAAKLLALDVAKVASLQDVGEAVDLLLLAPLKALPPADRRQKDVVLLLDALDEADPLDQQLAALAAEAEGAGGGGGPTAADPGAGGDAGGGGGPGPGPCPLVCGNRALQLVSAHLVRLPPCVRFVFTTRPDAAGGQVLPCLRRLFPDLQQLPPGELRVTDTAALLAAAAPPQVGGTAVPGRVLVGAAAEAAVEAAKKRREAAEAAAAAARGSGGAGQAPPKGVMIYYSVAPLVRGSSPAAIAAMAAHTCPQLGEVYELYRLIFKSRMEHLQRSDPVLGDLVGDLVAAVMAAQEPLSSSFLQQLGLGTAVPALPGAPVCFFEADHHVFTVHKSLGDWLLDASKSGPFAADVRRGHELIGLQLAKGWGVTTGGPGGGDGVGGAAGSAYKSPYALRYTVTHLAAAAGGAAGAAAGPAAAALDALLGSFAFLRDVVVSGAGPAAIGALGGMRRPTTRSRDVLRFLRAELYALLRAAADVEEGSSGAAAGAEAQRQAQATAFARAALYAAGHSTVCAAAVAHLGLAWATSRVLPRAAGEWSARLAVLQGHKGPVTALAFSPDGQQLLSGGSDGQLRAWDPATGDCRVALEQPRAAGEEHEPVSRLAFSADGRRMATGGGGGSAWLWDAATGQCVATLRPPPPPPPAAGGARAVAAAIARAGAVTALALTSDSRFLAVATAADCLVRVWDVAAAAAAAAAAAPAAAAEAAAAPPLAPRPLVVVTGLFSSAVTGLAFLEPPLPRGGNTTTSSSKEREMHLAAASGRPGDCVRVVLNIQQLVAAATTAAPPPTLAAVAVADGLAVVDAAAPPPRAPAGEEPQQARLLREHRPVSQAGSQGLRGAGALAPATDGVSALVVCGREVRRLWFEGSGYTDIGTVGVFSSTSDVLAVAQYGSRAAVISASGGRLLGGGGGGRAAAADVTLPGLPAEAVARRGGGGGVTAVSIEGQFATTGGGDGSIIVWDTAPRGDRASGAAGAAAAAADGPAAAHDTPAAAAAAAAVAAPACAAFHPDGRQLAVGGAEDVRLYDTATGELAAPPLPGRAECLEWSPGPGGSCVIYFVLSIPFTFRRYASAPSLCPALPNLAFPLNRMSLFWPGACCLAPGSSSWSPGIGGAGGGGSGGGGGRGRGRKAAGRGLRGRQGTGVGDAHSAAAVHTHHVDRVTALTFLPEEASAAAGSLLLATDKPGQGGPAVGAGVGLACSHAARPHRRSHLPGGGGGGGFEGRGAAAAAASRGPGLGSGQAAVAAAAGCWRAAPRTAPCGCGAGQPQLCGAWWARGKRAARRGCGWRRRGGGGGGGCAGWARLRRWAVRRWQLLAAAVGSGRGVLVWALARGGGGGGAVSCSLALTLKGHLNPVTSLAFDAAGLTLASGSADKTVRLWGHGGAGGGGGGGASERGGGGGGAGASERGGGAGGGEGGDG</sequence>
<evidence type="ECO:0000313" key="7">
    <source>
        <dbReference type="EMBL" id="KAG2422133.1"/>
    </source>
</evidence>
<comment type="caution">
    <text evidence="7">The sequence shown here is derived from an EMBL/GenBank/DDBJ whole genome shotgun (WGS) entry which is preliminary data.</text>
</comment>
<feature type="region of interest" description="Disordered" evidence="5">
    <location>
        <begin position="1764"/>
        <end position="1799"/>
    </location>
</feature>
<feature type="region of interest" description="Disordered" evidence="5">
    <location>
        <begin position="1491"/>
        <end position="1525"/>
    </location>
</feature>
<feature type="region of interest" description="Disordered" evidence="5">
    <location>
        <begin position="1584"/>
        <end position="1613"/>
    </location>
</feature>
<dbReference type="InterPro" id="IPR036322">
    <property type="entry name" value="WD40_repeat_dom_sf"/>
</dbReference>
<evidence type="ECO:0000259" key="6">
    <source>
        <dbReference type="Pfam" id="PF24883"/>
    </source>
</evidence>
<proteinExistence type="predicted"/>
<evidence type="ECO:0000256" key="3">
    <source>
        <dbReference type="PROSITE-ProRule" id="PRU00221"/>
    </source>
</evidence>
<dbReference type="InterPro" id="IPR015943">
    <property type="entry name" value="WD40/YVTN_repeat-like_dom_sf"/>
</dbReference>
<dbReference type="InterPro" id="IPR001680">
    <property type="entry name" value="WD40_rpt"/>
</dbReference>
<dbReference type="EMBL" id="JAEHOC010000188">
    <property type="protein sequence ID" value="KAG2422133.1"/>
    <property type="molecule type" value="Genomic_DNA"/>
</dbReference>
<dbReference type="PROSITE" id="PS50294">
    <property type="entry name" value="WD_REPEATS_REGION"/>
    <property type="match status" value="2"/>
</dbReference>
<dbReference type="OrthoDB" id="71227at2759"/>
<feature type="region of interest" description="Disordered" evidence="5">
    <location>
        <begin position="453"/>
        <end position="477"/>
    </location>
</feature>
<feature type="coiled-coil region" evidence="4">
    <location>
        <begin position="570"/>
        <end position="597"/>
    </location>
</feature>
<feature type="repeat" description="WD" evidence="3">
    <location>
        <begin position="975"/>
        <end position="1016"/>
    </location>
</feature>
<feature type="repeat" description="WD" evidence="3">
    <location>
        <begin position="927"/>
        <end position="968"/>
    </location>
</feature>
<dbReference type="Gene3D" id="2.130.10.10">
    <property type="entry name" value="YVTN repeat-like/Quinoprotein amine dehydrogenase"/>
    <property type="match status" value="3"/>
</dbReference>
<evidence type="ECO:0000256" key="5">
    <source>
        <dbReference type="SAM" id="MobiDB-lite"/>
    </source>
</evidence>
<accession>A0A835SEX0</accession>
<feature type="non-terminal residue" evidence="7">
    <location>
        <position position="1"/>
    </location>
</feature>
<keyword evidence="4" id="KW-0175">Coiled coil</keyword>
<evidence type="ECO:0000313" key="8">
    <source>
        <dbReference type="Proteomes" id="UP000650467"/>
    </source>
</evidence>
<dbReference type="SMART" id="SM00320">
    <property type="entry name" value="WD40"/>
    <property type="match status" value="6"/>
</dbReference>
<gene>
    <name evidence="7" type="ORF">HXX76_016255</name>
</gene>
<dbReference type="PROSITE" id="PS50082">
    <property type="entry name" value="WD_REPEATS_2"/>
    <property type="match status" value="3"/>
</dbReference>
<name>A0A835SEX0_CHLIN</name>
<feature type="region of interest" description="Disordered" evidence="5">
    <location>
        <begin position="1"/>
        <end position="26"/>
    </location>
</feature>
<evidence type="ECO:0000256" key="2">
    <source>
        <dbReference type="ARBA" id="ARBA00022737"/>
    </source>
</evidence>
<feature type="domain" description="Nephrocystin 3-like N-terminal" evidence="6">
    <location>
        <begin position="351"/>
        <end position="449"/>
    </location>
</feature>
<feature type="compositionally biased region" description="Gly residues" evidence="5">
    <location>
        <begin position="1491"/>
        <end position="1505"/>
    </location>
</feature>
<dbReference type="PANTHER" id="PTHR44129">
    <property type="entry name" value="WD REPEAT-CONTAINING PROTEIN POP1"/>
    <property type="match status" value="1"/>
</dbReference>
<dbReference type="Pfam" id="PF00400">
    <property type="entry name" value="WD40"/>
    <property type="match status" value="5"/>
</dbReference>
<feature type="compositionally biased region" description="Gly residues" evidence="5">
    <location>
        <begin position="455"/>
        <end position="477"/>
    </location>
</feature>
<dbReference type="InterPro" id="IPR056884">
    <property type="entry name" value="NPHP3-like_N"/>
</dbReference>
<protein>
    <recommendedName>
        <fullName evidence="6">Nephrocystin 3-like N-terminal domain-containing protein</fullName>
    </recommendedName>
</protein>
<evidence type="ECO:0000256" key="1">
    <source>
        <dbReference type="ARBA" id="ARBA00022574"/>
    </source>
</evidence>
<feature type="compositionally biased region" description="Low complexity" evidence="5">
    <location>
        <begin position="1604"/>
        <end position="1613"/>
    </location>
</feature>
<dbReference type="InterPro" id="IPR050349">
    <property type="entry name" value="WD_LIS1/nudF_dynein_reg"/>
</dbReference>